<feature type="chain" id="PRO_5043753505" evidence="1">
    <location>
        <begin position="19"/>
        <end position="188"/>
    </location>
</feature>
<comment type="caution">
    <text evidence="2">The sequence shown here is derived from an EMBL/GenBank/DDBJ whole genome shotgun (WGS) entry which is preliminary data.</text>
</comment>
<reference evidence="2 3" key="1">
    <citation type="journal article" date="2022" name="Nat. Ecol. Evol.">
        <title>A masculinizing supergene underlies an exaggerated male reproductive morph in a spider.</title>
        <authorList>
            <person name="Hendrickx F."/>
            <person name="De Corte Z."/>
            <person name="Sonet G."/>
            <person name="Van Belleghem S.M."/>
            <person name="Kostlbacher S."/>
            <person name="Vangestel C."/>
        </authorList>
    </citation>
    <scope>NUCLEOTIDE SEQUENCE [LARGE SCALE GENOMIC DNA]</scope>
    <source>
        <strain evidence="2">W744_W776</strain>
    </source>
</reference>
<dbReference type="Proteomes" id="UP000827092">
    <property type="component" value="Unassembled WGS sequence"/>
</dbReference>
<accession>A0AAV6VR99</accession>
<dbReference type="EMBL" id="JAFNEN010000030">
    <property type="protein sequence ID" value="KAG8199159.1"/>
    <property type="molecule type" value="Genomic_DNA"/>
</dbReference>
<name>A0AAV6VR99_9ARAC</name>
<gene>
    <name evidence="2" type="ORF">JTE90_015990</name>
</gene>
<evidence type="ECO:0000313" key="2">
    <source>
        <dbReference type="EMBL" id="KAG8199159.1"/>
    </source>
</evidence>
<sequence>MSGDFLMSWCSFWSGVYPLACPAWETLPVASYRRYRPSGHRCTQASPPRQGKNTEKAIGKVQRVPEGFDLRYHPHQMITSGDFQMSLWLFHNFTSIFPHRTRISSLDLEIRQGHFLFQCVLPSESPLTLPSEASSSDANVRGLPDVLVFVLVWRLPSGLSGLGDPAGIALRVIGAREPHRPDKAGTPR</sequence>
<keyword evidence="1" id="KW-0732">Signal</keyword>
<protein>
    <submittedName>
        <fullName evidence="2">Uncharacterized protein</fullName>
    </submittedName>
</protein>
<dbReference type="AlphaFoldDB" id="A0AAV6VR99"/>
<feature type="signal peptide" evidence="1">
    <location>
        <begin position="1"/>
        <end position="18"/>
    </location>
</feature>
<evidence type="ECO:0000256" key="1">
    <source>
        <dbReference type="SAM" id="SignalP"/>
    </source>
</evidence>
<organism evidence="2 3">
    <name type="scientific">Oedothorax gibbosus</name>
    <dbReference type="NCBI Taxonomy" id="931172"/>
    <lineage>
        <taxon>Eukaryota</taxon>
        <taxon>Metazoa</taxon>
        <taxon>Ecdysozoa</taxon>
        <taxon>Arthropoda</taxon>
        <taxon>Chelicerata</taxon>
        <taxon>Arachnida</taxon>
        <taxon>Araneae</taxon>
        <taxon>Araneomorphae</taxon>
        <taxon>Entelegynae</taxon>
        <taxon>Araneoidea</taxon>
        <taxon>Linyphiidae</taxon>
        <taxon>Erigoninae</taxon>
        <taxon>Oedothorax</taxon>
    </lineage>
</organism>
<keyword evidence="3" id="KW-1185">Reference proteome</keyword>
<evidence type="ECO:0000313" key="3">
    <source>
        <dbReference type="Proteomes" id="UP000827092"/>
    </source>
</evidence>
<proteinExistence type="predicted"/>